<feature type="compositionally biased region" description="Low complexity" evidence="19">
    <location>
        <begin position="177"/>
        <end position="186"/>
    </location>
</feature>
<dbReference type="GO" id="GO:0000278">
    <property type="term" value="P:mitotic cell cycle"/>
    <property type="evidence" value="ECO:0007669"/>
    <property type="project" value="InterPro"/>
</dbReference>
<evidence type="ECO:0000256" key="1">
    <source>
        <dbReference type="ARBA" id="ARBA00004123"/>
    </source>
</evidence>
<protein>
    <recommendedName>
        <fullName evidence="17">DASH complex subunit DUO1</fullName>
    </recommendedName>
    <alternativeName>
        <fullName evidence="18">Outer kinetochore protein DUO1</fullName>
    </alternativeName>
</protein>
<evidence type="ECO:0000256" key="13">
    <source>
        <dbReference type="ARBA" id="ARBA00023212"/>
    </source>
</evidence>
<evidence type="ECO:0000256" key="8">
    <source>
        <dbReference type="ARBA" id="ARBA00022701"/>
    </source>
</evidence>
<organism evidence="20 21">
    <name type="scientific">Cytospora leucostoma</name>
    <dbReference type="NCBI Taxonomy" id="1230097"/>
    <lineage>
        <taxon>Eukaryota</taxon>
        <taxon>Fungi</taxon>
        <taxon>Dikarya</taxon>
        <taxon>Ascomycota</taxon>
        <taxon>Pezizomycotina</taxon>
        <taxon>Sordariomycetes</taxon>
        <taxon>Sordariomycetidae</taxon>
        <taxon>Diaporthales</taxon>
        <taxon>Cytosporaceae</taxon>
        <taxon>Cytospora</taxon>
    </lineage>
</organism>
<dbReference type="STRING" id="1230097.A0A423XBX7"/>
<evidence type="ECO:0000256" key="3">
    <source>
        <dbReference type="ARBA" id="ARBA00004629"/>
    </source>
</evidence>
<feature type="region of interest" description="Disordered" evidence="19">
    <location>
        <begin position="132"/>
        <end position="239"/>
    </location>
</feature>
<keyword evidence="13" id="KW-0206">Cytoskeleton</keyword>
<evidence type="ECO:0000256" key="5">
    <source>
        <dbReference type="ARBA" id="ARBA00022454"/>
    </source>
</evidence>
<dbReference type="InterPro" id="IPR013960">
    <property type="entry name" value="DASH_Duo1"/>
</dbReference>
<evidence type="ECO:0000256" key="6">
    <source>
        <dbReference type="ARBA" id="ARBA00022490"/>
    </source>
</evidence>
<evidence type="ECO:0000256" key="10">
    <source>
        <dbReference type="ARBA" id="ARBA00022829"/>
    </source>
</evidence>
<feature type="compositionally biased region" description="Polar residues" evidence="19">
    <location>
        <begin position="193"/>
        <end position="218"/>
    </location>
</feature>
<dbReference type="PANTHER" id="PTHR28216">
    <property type="entry name" value="DASH COMPLEX SUBUNIT DUO1"/>
    <property type="match status" value="1"/>
</dbReference>
<keyword evidence="14" id="KW-0539">Nucleus</keyword>
<dbReference type="AlphaFoldDB" id="A0A423XBX7"/>
<dbReference type="PANTHER" id="PTHR28216:SF1">
    <property type="entry name" value="DASH COMPLEX SUBUNIT DUO1"/>
    <property type="match status" value="1"/>
</dbReference>
<keyword evidence="16" id="KW-0137">Centromere</keyword>
<evidence type="ECO:0000256" key="19">
    <source>
        <dbReference type="SAM" id="MobiDB-lite"/>
    </source>
</evidence>
<feature type="compositionally biased region" description="Basic and acidic residues" evidence="19">
    <location>
        <begin position="135"/>
        <end position="160"/>
    </location>
</feature>
<keyword evidence="6" id="KW-0963">Cytoplasm</keyword>
<evidence type="ECO:0000256" key="18">
    <source>
        <dbReference type="ARBA" id="ARBA00044358"/>
    </source>
</evidence>
<feature type="region of interest" description="Disordered" evidence="19">
    <location>
        <begin position="1"/>
        <end position="42"/>
    </location>
</feature>
<evidence type="ECO:0000256" key="2">
    <source>
        <dbReference type="ARBA" id="ARBA00004186"/>
    </source>
</evidence>
<evidence type="ECO:0000256" key="9">
    <source>
        <dbReference type="ARBA" id="ARBA00022776"/>
    </source>
</evidence>
<evidence type="ECO:0000313" key="20">
    <source>
        <dbReference type="EMBL" id="ROW13505.1"/>
    </source>
</evidence>
<dbReference type="OrthoDB" id="5599235at2759"/>
<keyword evidence="11" id="KW-0995">Kinetochore</keyword>
<dbReference type="Pfam" id="PF08651">
    <property type="entry name" value="DASH_Duo1"/>
    <property type="match status" value="1"/>
</dbReference>
<proteinExistence type="inferred from homology"/>
<dbReference type="GO" id="GO:0072686">
    <property type="term" value="C:mitotic spindle"/>
    <property type="evidence" value="ECO:0007669"/>
    <property type="project" value="InterPro"/>
</dbReference>
<dbReference type="Proteomes" id="UP000285146">
    <property type="component" value="Unassembled WGS sequence"/>
</dbReference>
<evidence type="ECO:0000313" key="21">
    <source>
        <dbReference type="Proteomes" id="UP000285146"/>
    </source>
</evidence>
<dbReference type="InParanoid" id="A0A423XBX7"/>
<evidence type="ECO:0000256" key="14">
    <source>
        <dbReference type="ARBA" id="ARBA00023242"/>
    </source>
</evidence>
<evidence type="ECO:0000256" key="7">
    <source>
        <dbReference type="ARBA" id="ARBA00022618"/>
    </source>
</evidence>
<keyword evidence="21" id="KW-1185">Reference proteome</keyword>
<keyword evidence="10" id="KW-0159">Chromosome partition</keyword>
<evidence type="ECO:0000256" key="4">
    <source>
        <dbReference type="ARBA" id="ARBA00005366"/>
    </source>
</evidence>
<evidence type="ECO:0000256" key="12">
    <source>
        <dbReference type="ARBA" id="ARBA00023054"/>
    </source>
</evidence>
<gene>
    <name evidence="20" type="ORF">VPNG_04438</name>
</gene>
<dbReference type="GO" id="GO:0005874">
    <property type="term" value="C:microtubule"/>
    <property type="evidence" value="ECO:0007669"/>
    <property type="project" value="UniProtKB-KW"/>
</dbReference>
<comment type="caution">
    <text evidence="20">The sequence shown here is derived from an EMBL/GenBank/DDBJ whole genome shotgun (WGS) entry which is preliminary data.</text>
</comment>
<dbReference type="GO" id="GO:0051301">
    <property type="term" value="P:cell division"/>
    <property type="evidence" value="ECO:0007669"/>
    <property type="project" value="UniProtKB-KW"/>
</dbReference>
<keyword evidence="5" id="KW-0158">Chromosome</keyword>
<keyword evidence="12" id="KW-0175">Coiled coil</keyword>
<comment type="subcellular location">
    <subcellularLocation>
        <location evidence="3">Chromosome</location>
        <location evidence="3">Centromere</location>
        <location evidence="3">Kinetochore</location>
    </subcellularLocation>
    <subcellularLocation>
        <location evidence="2">Cytoplasm</location>
        <location evidence="2">Cytoskeleton</location>
        <location evidence="2">Spindle</location>
    </subcellularLocation>
    <subcellularLocation>
        <location evidence="1">Nucleus</location>
    </subcellularLocation>
</comment>
<comment type="similarity">
    <text evidence="4">Belongs to the DASH complex DUO1 family.</text>
</comment>
<keyword evidence="15" id="KW-0131">Cell cycle</keyword>
<dbReference type="GO" id="GO:0007059">
    <property type="term" value="P:chromosome segregation"/>
    <property type="evidence" value="ECO:0007669"/>
    <property type="project" value="UniProtKB-KW"/>
</dbReference>
<evidence type="ECO:0000256" key="15">
    <source>
        <dbReference type="ARBA" id="ARBA00023306"/>
    </source>
</evidence>
<keyword evidence="8" id="KW-0493">Microtubule</keyword>
<evidence type="ECO:0000256" key="11">
    <source>
        <dbReference type="ARBA" id="ARBA00022838"/>
    </source>
</evidence>
<reference evidence="20 21" key="1">
    <citation type="submission" date="2015-09" db="EMBL/GenBank/DDBJ databases">
        <title>Host preference determinants of Valsa canker pathogens revealed by comparative genomics.</title>
        <authorList>
            <person name="Yin Z."/>
            <person name="Huang L."/>
        </authorList>
    </citation>
    <scope>NUCLEOTIDE SEQUENCE [LARGE SCALE GENOMIC DNA]</scope>
    <source>
        <strain evidence="20 21">SXYLt</strain>
    </source>
</reference>
<dbReference type="GO" id="GO:0042729">
    <property type="term" value="C:DASH complex"/>
    <property type="evidence" value="ECO:0007669"/>
    <property type="project" value="InterPro"/>
</dbReference>
<evidence type="ECO:0000256" key="16">
    <source>
        <dbReference type="ARBA" id="ARBA00023328"/>
    </source>
</evidence>
<accession>A0A423XBX7</accession>
<sequence length="239" mass="25909">MADKRDLSEVFSPIKPLEFPDRPKTPKTPTPSNQKDKEPFDAEEVRDAQLRRELEGVRNVNEVIEGVIGTLERAKGNMGSVSQTVNNASTLLNTWTRILSQTEHNQRLILNPNWKGATQDLHDIEAEAIAQQQAAERRAAEAERRREEARRKAEDQERVRMAGISSTAGRGSGTRGVRGTRASRGRGILRGGTRSTATASGHAPTNSSGIGTRSSSQIGRGFGASRTTRGTRGAGRGAS</sequence>
<name>A0A423XBX7_9PEZI</name>
<keyword evidence="9" id="KW-0498">Mitosis</keyword>
<evidence type="ECO:0000256" key="17">
    <source>
        <dbReference type="ARBA" id="ARBA00044152"/>
    </source>
</evidence>
<dbReference type="EMBL" id="LKEB01000019">
    <property type="protein sequence ID" value="ROW13505.1"/>
    <property type="molecule type" value="Genomic_DNA"/>
</dbReference>
<keyword evidence="7" id="KW-0132">Cell division</keyword>